<organism evidence="7 8">
    <name type="scientific">Dissulfuribacter thermophilus</name>
    <dbReference type="NCBI Taxonomy" id="1156395"/>
    <lineage>
        <taxon>Bacteria</taxon>
        <taxon>Pseudomonadati</taxon>
        <taxon>Thermodesulfobacteriota</taxon>
        <taxon>Dissulfuribacteria</taxon>
        <taxon>Dissulfuribacterales</taxon>
        <taxon>Dissulfuribacteraceae</taxon>
        <taxon>Dissulfuribacter</taxon>
    </lineage>
</organism>
<dbReference type="Gene3D" id="2.40.30.170">
    <property type="match status" value="1"/>
</dbReference>
<dbReference type="Pfam" id="PF25973">
    <property type="entry name" value="BSH_CzcB"/>
    <property type="match status" value="1"/>
</dbReference>
<evidence type="ECO:0000313" key="7">
    <source>
        <dbReference type="EMBL" id="OCC14426.1"/>
    </source>
</evidence>
<dbReference type="RefSeq" id="WP_067620106.1">
    <property type="nucleotide sequence ID" value="NZ_MAGO01000012.1"/>
</dbReference>
<feature type="transmembrane region" description="Helical" evidence="4">
    <location>
        <begin position="6"/>
        <end position="26"/>
    </location>
</feature>
<evidence type="ECO:0000256" key="2">
    <source>
        <dbReference type="ARBA" id="ARBA00023054"/>
    </source>
</evidence>
<proteinExistence type="predicted"/>
<dbReference type="OrthoDB" id="9811754at2"/>
<dbReference type="STRING" id="1156395.DBT_2155"/>
<evidence type="ECO:0000256" key="4">
    <source>
        <dbReference type="SAM" id="Phobius"/>
    </source>
</evidence>
<keyword evidence="2 3" id="KW-0175">Coiled coil</keyword>
<dbReference type="PANTHER" id="PTHR32347:SF23">
    <property type="entry name" value="BLL5650 PROTEIN"/>
    <property type="match status" value="1"/>
</dbReference>
<evidence type="ECO:0000256" key="1">
    <source>
        <dbReference type="ARBA" id="ARBA00004196"/>
    </source>
</evidence>
<keyword evidence="4" id="KW-0472">Membrane</keyword>
<dbReference type="PANTHER" id="PTHR32347">
    <property type="entry name" value="EFFLUX SYSTEM COMPONENT YKNX-RELATED"/>
    <property type="match status" value="1"/>
</dbReference>
<gene>
    <name evidence="7" type="ORF">DBT_2155</name>
</gene>
<feature type="domain" description="CusB-like beta-barrel" evidence="5">
    <location>
        <begin position="287"/>
        <end position="326"/>
    </location>
</feature>
<keyword evidence="4" id="KW-1133">Transmembrane helix</keyword>
<reference evidence="7 8" key="1">
    <citation type="submission" date="2016-06" db="EMBL/GenBank/DDBJ databases">
        <title>Respiratory ammonification of nitrate coupled to the oxidation of elemental sulfur in deep-sea autotrophic thermophilic bacteria.</title>
        <authorList>
            <person name="Slobodkina G.B."/>
            <person name="Mardanov A.V."/>
            <person name="Ravin N.V."/>
            <person name="Frolova A.A."/>
            <person name="Viryasiv M.B."/>
            <person name="Chernyh N.A."/>
            <person name="Bonch-Osmolovskaya E.A."/>
            <person name="Slobodkin A.I."/>
        </authorList>
    </citation>
    <scope>NUCLEOTIDE SEQUENCE [LARGE SCALE GENOMIC DNA]</scope>
    <source>
        <strain evidence="7 8">S69</strain>
    </source>
</reference>
<keyword evidence="8" id="KW-1185">Reference proteome</keyword>
<accession>A0A1B9F3C0</accession>
<feature type="domain" description="CzcB-like barrel-sandwich hybrid" evidence="6">
    <location>
        <begin position="51"/>
        <end position="277"/>
    </location>
</feature>
<dbReference type="EMBL" id="MAGO01000012">
    <property type="protein sequence ID" value="OCC14426.1"/>
    <property type="molecule type" value="Genomic_DNA"/>
</dbReference>
<dbReference type="PRINTS" id="PR01490">
    <property type="entry name" value="RTXTOXIND"/>
</dbReference>
<dbReference type="InterPro" id="IPR058647">
    <property type="entry name" value="BSH_CzcB-like"/>
</dbReference>
<protein>
    <submittedName>
        <fullName evidence="7">Multidrug resistance protein</fullName>
    </submittedName>
</protein>
<dbReference type="InterPro" id="IPR050465">
    <property type="entry name" value="UPF0194_transport"/>
</dbReference>
<dbReference type="Gene3D" id="1.10.287.470">
    <property type="entry name" value="Helix hairpin bin"/>
    <property type="match status" value="1"/>
</dbReference>
<evidence type="ECO:0000259" key="5">
    <source>
        <dbReference type="Pfam" id="PF25954"/>
    </source>
</evidence>
<dbReference type="Pfam" id="PF25954">
    <property type="entry name" value="Beta-barrel_RND_2"/>
    <property type="match status" value="1"/>
</dbReference>
<dbReference type="GO" id="GO:0055085">
    <property type="term" value="P:transmembrane transport"/>
    <property type="evidence" value="ECO:0007669"/>
    <property type="project" value="InterPro"/>
</dbReference>
<keyword evidence="4" id="KW-0812">Transmembrane</keyword>
<dbReference type="GO" id="GO:0030313">
    <property type="term" value="C:cell envelope"/>
    <property type="evidence" value="ECO:0007669"/>
    <property type="project" value="UniProtKB-SubCell"/>
</dbReference>
<dbReference type="Gene3D" id="2.40.50.100">
    <property type="match status" value="1"/>
</dbReference>
<evidence type="ECO:0000313" key="8">
    <source>
        <dbReference type="Proteomes" id="UP000093080"/>
    </source>
</evidence>
<evidence type="ECO:0000256" key="3">
    <source>
        <dbReference type="SAM" id="Coils"/>
    </source>
</evidence>
<evidence type="ECO:0000259" key="6">
    <source>
        <dbReference type="Pfam" id="PF25973"/>
    </source>
</evidence>
<comment type="caution">
    <text evidence="7">The sequence shown here is derived from an EMBL/GenBank/DDBJ whole genome shotgun (WGS) entry which is preliminary data.</text>
</comment>
<feature type="coiled-coil region" evidence="3">
    <location>
        <begin position="78"/>
        <end position="158"/>
    </location>
</feature>
<comment type="subcellular location">
    <subcellularLocation>
        <location evidence="1">Cell envelope</location>
    </subcellularLocation>
</comment>
<sequence length="374" mass="41956">MGKRVATFILIIGVLCLVTFTIIFVVHRMHYAVTDAVFVRTDSLINLGFDHVSGRIIELSKKEGDTVKKGEVIARLDDRNFKNRLDALKAKLRAEQKKKEELGLRLLRVEKELELNQRIARQSVDELTKKKASLEERAKALEVVIEDLKRDNERYSNLFKKGVVPKKTLESITTKLKAQKRKYLSTLKEIDAIKASIKKAEENLDLAKVKRAKTKELQKAFEAVEESISAIKAEIKIAQKDLNECTLRSTIDGRVAKRYVSEGDVVLPGRTIYSLVDPKDVYILVLLEEGKIHGVKPGSPATIHIDAYPDETFKGVVESVLPASSATFALIPRDVSAGEFTKVAQRIPIRIKITEGKLHLLKVGLGGEVEIKRL</sequence>
<dbReference type="AlphaFoldDB" id="A0A1B9F3C0"/>
<feature type="coiled-coil region" evidence="3">
    <location>
        <begin position="183"/>
        <end position="241"/>
    </location>
</feature>
<dbReference type="InterPro" id="IPR058792">
    <property type="entry name" value="Beta-barrel_RND_2"/>
</dbReference>
<dbReference type="Proteomes" id="UP000093080">
    <property type="component" value="Unassembled WGS sequence"/>
</dbReference>
<dbReference type="SUPFAM" id="SSF111369">
    <property type="entry name" value="HlyD-like secretion proteins"/>
    <property type="match status" value="2"/>
</dbReference>
<name>A0A1B9F3C0_9BACT</name>